<dbReference type="Gramene" id="OQU80394">
    <property type="protein sequence ID" value="OQU80394"/>
    <property type="gene ID" value="SORBI_3007G120650"/>
</dbReference>
<feature type="chain" id="PRO_5013029441" description="Secreted protein" evidence="1">
    <location>
        <begin position="19"/>
        <end position="163"/>
    </location>
</feature>
<protein>
    <recommendedName>
        <fullName evidence="4">Secreted protein</fullName>
    </recommendedName>
</protein>
<dbReference type="OMA" id="NILSAMW"/>
<evidence type="ECO:0000313" key="3">
    <source>
        <dbReference type="Proteomes" id="UP000000768"/>
    </source>
</evidence>
<reference evidence="3" key="2">
    <citation type="journal article" date="2018" name="Plant J.">
        <title>The Sorghum bicolor reference genome: improved assembly, gene annotations, a transcriptome atlas, and signatures of genome organization.</title>
        <authorList>
            <person name="McCormick R.F."/>
            <person name="Truong S.K."/>
            <person name="Sreedasyam A."/>
            <person name="Jenkins J."/>
            <person name="Shu S."/>
            <person name="Sims D."/>
            <person name="Kennedy M."/>
            <person name="Amirebrahimi M."/>
            <person name="Weers B.D."/>
            <person name="McKinley B."/>
            <person name="Mattison A."/>
            <person name="Morishige D.T."/>
            <person name="Grimwood J."/>
            <person name="Schmutz J."/>
            <person name="Mullet J.E."/>
        </authorList>
    </citation>
    <scope>NUCLEOTIDE SEQUENCE [LARGE SCALE GENOMIC DNA]</scope>
    <source>
        <strain evidence="3">cv. BTx623</strain>
    </source>
</reference>
<evidence type="ECO:0000256" key="1">
    <source>
        <dbReference type="SAM" id="SignalP"/>
    </source>
</evidence>
<evidence type="ECO:0000313" key="2">
    <source>
        <dbReference type="EMBL" id="OQU80394.1"/>
    </source>
</evidence>
<proteinExistence type="predicted"/>
<dbReference type="SUPFAM" id="SSF54001">
    <property type="entry name" value="Cysteine proteinases"/>
    <property type="match status" value="1"/>
</dbReference>
<organism evidence="2 3">
    <name type="scientific">Sorghum bicolor</name>
    <name type="common">Sorghum</name>
    <name type="synonym">Sorghum vulgare</name>
    <dbReference type="NCBI Taxonomy" id="4558"/>
    <lineage>
        <taxon>Eukaryota</taxon>
        <taxon>Viridiplantae</taxon>
        <taxon>Streptophyta</taxon>
        <taxon>Embryophyta</taxon>
        <taxon>Tracheophyta</taxon>
        <taxon>Spermatophyta</taxon>
        <taxon>Magnoliopsida</taxon>
        <taxon>Liliopsida</taxon>
        <taxon>Poales</taxon>
        <taxon>Poaceae</taxon>
        <taxon>PACMAD clade</taxon>
        <taxon>Panicoideae</taxon>
        <taxon>Andropogonodae</taxon>
        <taxon>Andropogoneae</taxon>
        <taxon>Sorghinae</taxon>
        <taxon>Sorghum</taxon>
    </lineage>
</organism>
<dbReference type="InterPro" id="IPR038765">
    <property type="entry name" value="Papain-like_cys_pep_sf"/>
</dbReference>
<dbReference type="Proteomes" id="UP000000768">
    <property type="component" value="Chromosome 7"/>
</dbReference>
<evidence type="ECO:0008006" key="4">
    <source>
        <dbReference type="Google" id="ProtNLM"/>
    </source>
</evidence>
<feature type="signal peptide" evidence="1">
    <location>
        <begin position="1"/>
        <end position="18"/>
    </location>
</feature>
<reference evidence="2 3" key="1">
    <citation type="journal article" date="2009" name="Nature">
        <title>The Sorghum bicolor genome and the diversification of grasses.</title>
        <authorList>
            <person name="Paterson A.H."/>
            <person name="Bowers J.E."/>
            <person name="Bruggmann R."/>
            <person name="Dubchak I."/>
            <person name="Grimwood J."/>
            <person name="Gundlach H."/>
            <person name="Haberer G."/>
            <person name="Hellsten U."/>
            <person name="Mitros T."/>
            <person name="Poliakov A."/>
            <person name="Schmutz J."/>
            <person name="Spannagl M."/>
            <person name="Tang H."/>
            <person name="Wang X."/>
            <person name="Wicker T."/>
            <person name="Bharti A.K."/>
            <person name="Chapman J."/>
            <person name="Feltus F.A."/>
            <person name="Gowik U."/>
            <person name="Grigoriev I.V."/>
            <person name="Lyons E."/>
            <person name="Maher C.A."/>
            <person name="Martis M."/>
            <person name="Narechania A."/>
            <person name="Otillar R.P."/>
            <person name="Penning B.W."/>
            <person name="Salamov A.A."/>
            <person name="Wang Y."/>
            <person name="Zhang L."/>
            <person name="Carpita N.C."/>
            <person name="Freeling M."/>
            <person name="Gingle A.R."/>
            <person name="Hash C.T."/>
            <person name="Keller B."/>
            <person name="Klein P."/>
            <person name="Kresovich S."/>
            <person name="McCann M.C."/>
            <person name="Ming R."/>
            <person name="Peterson D.G."/>
            <person name="Mehboob-ur-Rahman"/>
            <person name="Ware D."/>
            <person name="Westhoff P."/>
            <person name="Mayer K.F."/>
            <person name="Messing J."/>
            <person name="Rokhsar D.S."/>
        </authorList>
    </citation>
    <scope>NUCLEOTIDE SEQUENCE [LARGE SCALE GENOMIC DNA]</scope>
    <source>
        <strain evidence="3">cv. BTx623</strain>
    </source>
</reference>
<dbReference type="AlphaFoldDB" id="A0A1Z5R9E4"/>
<dbReference type="EMBL" id="CM000766">
    <property type="protein sequence ID" value="OQU80394.1"/>
    <property type="molecule type" value="Genomic_DNA"/>
</dbReference>
<dbReference type="Gene3D" id="3.40.395.10">
    <property type="entry name" value="Adenoviral Proteinase, Chain A"/>
    <property type="match status" value="1"/>
</dbReference>
<keyword evidence="3" id="KW-1185">Reference proteome</keyword>
<sequence>MQCIFIFFCSFFFQVSLLAGLFDISNPVQCSHFCGRHIRYGVSASKIMFFPVLLQYRWVCFAWRLGDNTSVVYDPCCSSNISGAPHIAYEAVTKLLKSAMSMLSTTLFPWWINDWGNARLELYQTNPSLSTCMNRSGLFVLYFIRCFDGERLSPPLGVGQLQD</sequence>
<dbReference type="InParanoid" id="A0A1Z5R9E4"/>
<accession>A0A1Z5R9E4</accession>
<gene>
    <name evidence="2" type="ORF">SORBI_3007G120650</name>
</gene>
<name>A0A1Z5R9E4_SORBI</name>
<keyword evidence="1" id="KW-0732">Signal</keyword>